<feature type="transmembrane region" description="Helical" evidence="5">
    <location>
        <begin position="199"/>
        <end position="220"/>
    </location>
</feature>
<evidence type="ECO:0000256" key="4">
    <source>
        <dbReference type="ARBA" id="ARBA00023136"/>
    </source>
</evidence>
<dbReference type="EC" id="3.4.21.89" evidence="6"/>
<dbReference type="InterPro" id="IPR001733">
    <property type="entry name" value="Peptidase_S26B"/>
</dbReference>
<dbReference type="InterPro" id="IPR019533">
    <property type="entry name" value="Peptidase_S26"/>
</dbReference>
<comment type="subcellular location">
    <subcellularLocation>
        <location evidence="1">Membrane</location>
    </subcellularLocation>
</comment>
<gene>
    <name evidence="6" type="ORF">EGH25_01675</name>
</gene>
<evidence type="ECO:0000313" key="7">
    <source>
        <dbReference type="Proteomes" id="UP001149411"/>
    </source>
</evidence>
<keyword evidence="2 5" id="KW-0812">Transmembrane</keyword>
<accession>A0A9Q4GHR0</accession>
<keyword evidence="6" id="KW-0378">Hydrolase</keyword>
<protein>
    <submittedName>
        <fullName evidence="6">Signal peptidase I</fullName>
        <ecNumber evidence="6">3.4.21.89</ecNumber>
    </submittedName>
</protein>
<name>A0A9Q4GHR0_9EURY</name>
<dbReference type="SUPFAM" id="SSF51306">
    <property type="entry name" value="LexA/Signal peptidase"/>
    <property type="match status" value="1"/>
</dbReference>
<keyword evidence="3 5" id="KW-1133">Transmembrane helix</keyword>
<dbReference type="RefSeq" id="WP_266085682.1">
    <property type="nucleotide sequence ID" value="NZ_RKLV01000001.1"/>
</dbReference>
<dbReference type="EMBL" id="RKLV01000001">
    <property type="protein sequence ID" value="MCX2818063.1"/>
    <property type="molecule type" value="Genomic_DNA"/>
</dbReference>
<sequence length="372" mass="38614">MLTPKRIVTAIFVVAVAGLLAGQVLGYPIILGFVETGSMSPSVEKGDGFVAIPSFVTGSPSVGDVVVFEAEEVQDGGLVTHRIVGETEEGYITKGDANPFTDQDGGEPYVTEDDVLAEALSIGGTVVAVPRLGVAVRTARGTVAGILGLVGIGTAAGTQISGVALFVFGVALVVIASVEERAGASDRDRKRSRKRGSVIDSRLVFLGFAALILVPANFVMVGQSGVQEISTDAGVEGVEPGGSLNREVTVRNDGYIAMLVIVEPTGEAEVERGSVGLPAGEKTTVTVTTPVPESGGKRTDGIRDNRYFLLLPEPVLRSLYSVNPLLALVGVNAVLVVGIAGLVVGLLGYGKVRLRETESPKPYAKGLWSFLR</sequence>
<dbReference type="CDD" id="cd06530">
    <property type="entry name" value="S26_SPase_I"/>
    <property type="match status" value="1"/>
</dbReference>
<reference evidence="6" key="1">
    <citation type="submission" date="2022-09" db="EMBL/GenBank/DDBJ databases">
        <title>Haloadaptaus new haloarchaeum isolated from saline soil.</title>
        <authorList>
            <person name="Duran-Viseras A."/>
            <person name="Sanchez-Porro C."/>
            <person name="Ventosa A."/>
        </authorList>
    </citation>
    <scope>NUCLEOTIDE SEQUENCE</scope>
    <source>
        <strain evidence="6">F3-133</strain>
    </source>
</reference>
<feature type="transmembrane region" description="Helical" evidence="5">
    <location>
        <begin position="325"/>
        <end position="349"/>
    </location>
</feature>
<dbReference type="GO" id="GO:0004252">
    <property type="term" value="F:serine-type endopeptidase activity"/>
    <property type="evidence" value="ECO:0007669"/>
    <property type="project" value="InterPro"/>
</dbReference>
<dbReference type="GO" id="GO:0009003">
    <property type="term" value="F:signal peptidase activity"/>
    <property type="evidence" value="ECO:0007669"/>
    <property type="project" value="UniProtKB-EC"/>
</dbReference>
<dbReference type="Proteomes" id="UP001149411">
    <property type="component" value="Unassembled WGS sequence"/>
</dbReference>
<dbReference type="InterPro" id="IPR036286">
    <property type="entry name" value="LexA/Signal_pep-like_sf"/>
</dbReference>
<feature type="transmembrane region" description="Helical" evidence="5">
    <location>
        <begin position="160"/>
        <end position="178"/>
    </location>
</feature>
<dbReference type="GO" id="GO:0016020">
    <property type="term" value="C:membrane"/>
    <property type="evidence" value="ECO:0007669"/>
    <property type="project" value="UniProtKB-SubCell"/>
</dbReference>
<evidence type="ECO:0000256" key="2">
    <source>
        <dbReference type="ARBA" id="ARBA00022692"/>
    </source>
</evidence>
<evidence type="ECO:0000256" key="5">
    <source>
        <dbReference type="SAM" id="Phobius"/>
    </source>
</evidence>
<evidence type="ECO:0000313" key="6">
    <source>
        <dbReference type="EMBL" id="MCX2818063.1"/>
    </source>
</evidence>
<dbReference type="NCBIfam" id="TIGR02228">
    <property type="entry name" value="sigpep_I_arch"/>
    <property type="match status" value="1"/>
</dbReference>
<keyword evidence="7" id="KW-1185">Reference proteome</keyword>
<keyword evidence="4 5" id="KW-0472">Membrane</keyword>
<organism evidence="6 7">
    <name type="scientific">Halorutilus salinus</name>
    <dbReference type="NCBI Taxonomy" id="2487751"/>
    <lineage>
        <taxon>Archaea</taxon>
        <taxon>Methanobacteriati</taxon>
        <taxon>Methanobacteriota</taxon>
        <taxon>Stenosarchaea group</taxon>
        <taxon>Halobacteria</taxon>
        <taxon>Halorutilales</taxon>
        <taxon>Halorutilaceae</taxon>
        <taxon>Halorutilus</taxon>
    </lineage>
</organism>
<evidence type="ECO:0000256" key="1">
    <source>
        <dbReference type="ARBA" id="ARBA00004370"/>
    </source>
</evidence>
<comment type="caution">
    <text evidence="6">The sequence shown here is derived from an EMBL/GenBank/DDBJ whole genome shotgun (WGS) entry which is preliminary data.</text>
</comment>
<proteinExistence type="predicted"/>
<dbReference type="AlphaFoldDB" id="A0A9Q4GHR0"/>
<evidence type="ECO:0000256" key="3">
    <source>
        <dbReference type="ARBA" id="ARBA00022989"/>
    </source>
</evidence>
<dbReference type="GO" id="GO:0006465">
    <property type="term" value="P:signal peptide processing"/>
    <property type="evidence" value="ECO:0007669"/>
    <property type="project" value="InterPro"/>
</dbReference>